<organism evidence="2 3">
    <name type="scientific">Kineococcus gynurae</name>
    <dbReference type="NCBI Taxonomy" id="452979"/>
    <lineage>
        <taxon>Bacteria</taxon>
        <taxon>Bacillati</taxon>
        <taxon>Actinomycetota</taxon>
        <taxon>Actinomycetes</taxon>
        <taxon>Kineosporiales</taxon>
        <taxon>Kineosporiaceae</taxon>
        <taxon>Kineococcus</taxon>
    </lineage>
</organism>
<feature type="transmembrane region" description="Helical" evidence="1">
    <location>
        <begin position="87"/>
        <end position="107"/>
    </location>
</feature>
<protein>
    <recommendedName>
        <fullName evidence="4">Integral membrane protein</fullName>
    </recommendedName>
</protein>
<evidence type="ECO:0008006" key="4">
    <source>
        <dbReference type="Google" id="ProtNLM"/>
    </source>
</evidence>
<proteinExistence type="predicted"/>
<keyword evidence="3" id="KW-1185">Reference proteome</keyword>
<gene>
    <name evidence="2" type="ORF">ACFFVI_05310</name>
</gene>
<dbReference type="RefSeq" id="WP_380138433.1">
    <property type="nucleotide sequence ID" value="NZ_JBHLUI010000009.1"/>
</dbReference>
<keyword evidence="1" id="KW-1133">Transmembrane helix</keyword>
<keyword evidence="1" id="KW-0472">Membrane</keyword>
<comment type="caution">
    <text evidence="2">The sequence shown here is derived from an EMBL/GenBank/DDBJ whole genome shotgun (WGS) entry which is preliminary data.</text>
</comment>
<evidence type="ECO:0000313" key="3">
    <source>
        <dbReference type="Proteomes" id="UP001589748"/>
    </source>
</evidence>
<dbReference type="Proteomes" id="UP001589748">
    <property type="component" value="Unassembled WGS sequence"/>
</dbReference>
<feature type="transmembrane region" description="Helical" evidence="1">
    <location>
        <begin position="49"/>
        <end position="66"/>
    </location>
</feature>
<name>A0ABV5LQM3_9ACTN</name>
<feature type="transmembrane region" description="Helical" evidence="1">
    <location>
        <begin position="142"/>
        <end position="163"/>
    </location>
</feature>
<evidence type="ECO:0000256" key="1">
    <source>
        <dbReference type="SAM" id="Phobius"/>
    </source>
</evidence>
<accession>A0ABV5LQM3</accession>
<evidence type="ECO:0000313" key="2">
    <source>
        <dbReference type="EMBL" id="MFB9376378.1"/>
    </source>
</evidence>
<keyword evidence="1" id="KW-0812">Transmembrane</keyword>
<dbReference type="EMBL" id="JBHMDM010000003">
    <property type="protein sequence ID" value="MFB9376378.1"/>
    <property type="molecule type" value="Genomic_DNA"/>
</dbReference>
<reference evidence="2 3" key="1">
    <citation type="submission" date="2024-09" db="EMBL/GenBank/DDBJ databases">
        <authorList>
            <person name="Sun Q."/>
            <person name="Mori K."/>
        </authorList>
    </citation>
    <scope>NUCLEOTIDE SEQUENCE [LARGE SCALE GENOMIC DNA]</scope>
    <source>
        <strain evidence="2 3">TISTR 1856</strain>
    </source>
</reference>
<feature type="transmembrane region" description="Helical" evidence="1">
    <location>
        <begin position="21"/>
        <end position="43"/>
    </location>
</feature>
<sequence length="165" mass="16680">MVSLRHRRDGGLDVGRARARISAYVYGNITVLAAVVAATPHTLERWDGVVAVLATAVATLLAHVIAESVAHQVGPRARHELRDATPIATSGGLPAAVLALGTLGVLAPATAQLLAALVAVLRLAGVGVVVERLSGRPPSVAALWGGIGLAVVGAVVAVLKTVLTH</sequence>